<name>A0A9X2HS92_9SPHN</name>
<dbReference type="Pfam" id="PF13466">
    <property type="entry name" value="STAS_2"/>
    <property type="match status" value="1"/>
</dbReference>
<dbReference type="AlphaFoldDB" id="A0A9X2HS92"/>
<evidence type="ECO:0000313" key="2">
    <source>
        <dbReference type="EMBL" id="MCP3735587.1"/>
    </source>
</evidence>
<organism evidence="2 3">
    <name type="scientific">Sphingomonas liriopis</name>
    <dbReference type="NCBI Taxonomy" id="2949094"/>
    <lineage>
        <taxon>Bacteria</taxon>
        <taxon>Pseudomonadati</taxon>
        <taxon>Pseudomonadota</taxon>
        <taxon>Alphaproteobacteria</taxon>
        <taxon>Sphingomonadales</taxon>
        <taxon>Sphingomonadaceae</taxon>
        <taxon>Sphingomonas</taxon>
    </lineage>
</organism>
<keyword evidence="3" id="KW-1185">Reference proteome</keyword>
<comment type="caution">
    <text evidence="2">The sequence shown here is derived from an EMBL/GenBank/DDBJ whole genome shotgun (WGS) entry which is preliminary data.</text>
</comment>
<accession>A0A9X2HS92</accession>
<dbReference type="Proteomes" id="UP001139486">
    <property type="component" value="Unassembled WGS sequence"/>
</dbReference>
<dbReference type="InterPro" id="IPR036513">
    <property type="entry name" value="STAS_dom_sf"/>
</dbReference>
<proteinExistence type="predicted"/>
<reference evidence="2" key="1">
    <citation type="submission" date="2022-05" db="EMBL/GenBank/DDBJ databases">
        <title>Sphingomonas sp. strain RP10 Genome sequencing and assembly.</title>
        <authorList>
            <person name="Kim I."/>
        </authorList>
    </citation>
    <scope>NUCLEOTIDE SEQUENCE</scope>
    <source>
        <strain evidence="2">RP10</strain>
    </source>
</reference>
<feature type="domain" description="MlaB-like STAS" evidence="1">
    <location>
        <begin position="5"/>
        <end position="82"/>
    </location>
</feature>
<dbReference type="EMBL" id="JAMLDY010000013">
    <property type="protein sequence ID" value="MCP3735587.1"/>
    <property type="molecule type" value="Genomic_DNA"/>
</dbReference>
<dbReference type="InterPro" id="IPR058548">
    <property type="entry name" value="MlaB-like_STAS"/>
</dbReference>
<dbReference type="SUPFAM" id="SSF52091">
    <property type="entry name" value="SpoIIaa-like"/>
    <property type="match status" value="1"/>
</dbReference>
<dbReference type="Gene3D" id="3.30.750.24">
    <property type="entry name" value="STAS domain"/>
    <property type="match status" value="1"/>
</dbReference>
<evidence type="ECO:0000313" key="3">
    <source>
        <dbReference type="Proteomes" id="UP001139486"/>
    </source>
</evidence>
<protein>
    <submittedName>
        <fullName evidence="2">STAS domain-containing protein</fullName>
    </submittedName>
</protein>
<evidence type="ECO:0000259" key="1">
    <source>
        <dbReference type="Pfam" id="PF13466"/>
    </source>
</evidence>
<sequence>MHHPLPATLDTSAAGPLRHALLARVERGEPLHLDGADVVRAGQACLQVLASARATAADRGLAFRIDHPSDALARMMTLARLDAALDPVRAAGA</sequence>
<gene>
    <name evidence="2" type="ORF">M9979_11960</name>
</gene>
<dbReference type="RefSeq" id="WP_254289584.1">
    <property type="nucleotide sequence ID" value="NZ_JAMLDY010000013.1"/>
</dbReference>